<reference evidence="18" key="1">
    <citation type="submission" date="2019-01" db="EMBL/GenBank/DDBJ databases">
        <authorList>
            <consortium name="Genoscope - CEA"/>
            <person name="William W."/>
        </authorList>
    </citation>
    <scope>NUCLEOTIDE SEQUENCE</scope>
    <source>
        <strain evidence="18">CR-1</strain>
    </source>
</reference>
<sequence length="348" mass="36542">MKKPLTYADAGVDIDKADRLVGVVKKIAEKTHIPGVLGGIGGFGGLFAPDLSGMKEPVLVSSTDGVGTKLKIAFMTGRHDTVGIDLVAMCVNDIAVSGARPLFFLDYISMGKLESGAAADIVRGVAAGCRMAGCALLGGETAEMPGMYAKGEYDLAGFAVGVIDRGNVIDGSGVEKGDAIIGVASSGLHSNGYSLARKICFETLGLNIDSHAPELGTSIGEALLTPTKIYAKTISALVRDFPVRGIAHITGGGISDNIIRSVPETLRVSVRRKSWDVPRIFSFLKEAGNVPEKEMARTFNNGLGLAVIAPEKAAADILRRLEDMGETGFVIGEITERTPSGDRFEWTD</sequence>
<dbReference type="InterPro" id="IPR010918">
    <property type="entry name" value="PurM-like_C_dom"/>
</dbReference>
<evidence type="ECO:0000256" key="12">
    <source>
        <dbReference type="ARBA" id="ARBA00032931"/>
    </source>
</evidence>
<accession>A0A484HLS4</accession>
<evidence type="ECO:0000256" key="10">
    <source>
        <dbReference type="ARBA" id="ARBA00022840"/>
    </source>
</evidence>
<dbReference type="FunFam" id="3.90.650.10:FF:000011">
    <property type="entry name" value="Phosphoribosylformylglycinamidine cyclo-ligase"/>
    <property type="match status" value="1"/>
</dbReference>
<evidence type="ECO:0000256" key="2">
    <source>
        <dbReference type="ARBA" id="ARBA00004686"/>
    </source>
</evidence>
<evidence type="ECO:0000256" key="8">
    <source>
        <dbReference type="ARBA" id="ARBA00022741"/>
    </source>
</evidence>
<dbReference type="Pfam" id="PF02769">
    <property type="entry name" value="AIRS_C"/>
    <property type="match status" value="1"/>
</dbReference>
<dbReference type="FunFam" id="3.30.1330.10:FF:000001">
    <property type="entry name" value="Phosphoribosylformylglycinamidine cyclo-ligase"/>
    <property type="match status" value="1"/>
</dbReference>
<dbReference type="Gene3D" id="3.30.1330.10">
    <property type="entry name" value="PurM-like, N-terminal domain"/>
    <property type="match status" value="1"/>
</dbReference>
<dbReference type="InterPro" id="IPR004733">
    <property type="entry name" value="PurM_cligase"/>
</dbReference>
<evidence type="ECO:0000256" key="13">
    <source>
        <dbReference type="ARBA" id="ARBA00033093"/>
    </source>
</evidence>
<dbReference type="PANTHER" id="PTHR10520">
    <property type="entry name" value="TRIFUNCTIONAL PURINE BIOSYNTHETIC PROTEIN ADENOSINE-3-RELATED"/>
    <property type="match status" value="1"/>
</dbReference>
<evidence type="ECO:0000256" key="5">
    <source>
        <dbReference type="ARBA" id="ARBA00020367"/>
    </source>
</evidence>
<keyword evidence="9 15" id="KW-0658">Purine biosynthesis</keyword>
<dbReference type="InterPro" id="IPR036921">
    <property type="entry name" value="PurM-like_N_sf"/>
</dbReference>
<dbReference type="Gene3D" id="3.90.650.10">
    <property type="entry name" value="PurM-like C-terminal domain"/>
    <property type="match status" value="1"/>
</dbReference>
<keyword evidence="10 15" id="KW-0067">ATP-binding</keyword>
<dbReference type="UniPathway" id="UPA00074">
    <property type="reaction ID" value="UER00129"/>
</dbReference>
<organism evidence="18">
    <name type="scientific">uncultured Desulfobacteraceae bacterium</name>
    <dbReference type="NCBI Taxonomy" id="218296"/>
    <lineage>
        <taxon>Bacteria</taxon>
        <taxon>Pseudomonadati</taxon>
        <taxon>Thermodesulfobacteriota</taxon>
        <taxon>Desulfobacteria</taxon>
        <taxon>Desulfobacterales</taxon>
        <taxon>Desulfobacteraceae</taxon>
        <taxon>environmental samples</taxon>
    </lineage>
</organism>
<dbReference type="NCBIfam" id="TIGR00878">
    <property type="entry name" value="purM"/>
    <property type="match status" value="1"/>
</dbReference>
<comment type="similarity">
    <text evidence="3 15">Belongs to the AIR synthase family.</text>
</comment>
<keyword evidence="8 15" id="KW-0547">Nucleotide-binding</keyword>
<evidence type="ECO:0000256" key="4">
    <source>
        <dbReference type="ARBA" id="ARBA00013047"/>
    </source>
</evidence>
<evidence type="ECO:0000256" key="9">
    <source>
        <dbReference type="ARBA" id="ARBA00022755"/>
    </source>
</evidence>
<comment type="subcellular location">
    <subcellularLocation>
        <location evidence="1 15">Cytoplasm</location>
    </subcellularLocation>
</comment>
<feature type="domain" description="PurM-like C-terminal" evidence="17">
    <location>
        <begin position="176"/>
        <end position="337"/>
    </location>
</feature>
<dbReference type="GO" id="GO:0004641">
    <property type="term" value="F:phosphoribosylformylglycinamidine cyclo-ligase activity"/>
    <property type="evidence" value="ECO:0007669"/>
    <property type="project" value="UniProtKB-UniRule"/>
</dbReference>
<evidence type="ECO:0000256" key="1">
    <source>
        <dbReference type="ARBA" id="ARBA00004496"/>
    </source>
</evidence>
<dbReference type="InterPro" id="IPR016188">
    <property type="entry name" value="PurM-like_N"/>
</dbReference>
<dbReference type="GO" id="GO:0005829">
    <property type="term" value="C:cytosol"/>
    <property type="evidence" value="ECO:0007669"/>
    <property type="project" value="TreeGrafter"/>
</dbReference>
<dbReference type="PANTHER" id="PTHR10520:SF12">
    <property type="entry name" value="TRIFUNCTIONAL PURINE BIOSYNTHETIC PROTEIN ADENOSINE-3"/>
    <property type="match status" value="1"/>
</dbReference>
<evidence type="ECO:0000313" key="18">
    <source>
        <dbReference type="EMBL" id="VEN75180.1"/>
    </source>
</evidence>
<evidence type="ECO:0000256" key="14">
    <source>
        <dbReference type="ARBA" id="ARBA00049057"/>
    </source>
</evidence>
<dbReference type="HAMAP" id="MF_00741">
    <property type="entry name" value="AIRS"/>
    <property type="match status" value="1"/>
</dbReference>
<evidence type="ECO:0000256" key="7">
    <source>
        <dbReference type="ARBA" id="ARBA00022598"/>
    </source>
</evidence>
<dbReference type="SUPFAM" id="SSF56042">
    <property type="entry name" value="PurM C-terminal domain-like"/>
    <property type="match status" value="1"/>
</dbReference>
<dbReference type="Pfam" id="PF00586">
    <property type="entry name" value="AIRS"/>
    <property type="match status" value="1"/>
</dbReference>
<comment type="pathway">
    <text evidence="2 15">Purine metabolism; IMP biosynthesis via de novo pathway; 5-amino-1-(5-phospho-D-ribosyl)imidazole from N(2)-formyl-N(1)-(5-phospho-D-ribosyl)glycinamide: step 2/2.</text>
</comment>
<name>A0A484HLS4_9BACT</name>
<evidence type="ECO:0000259" key="16">
    <source>
        <dbReference type="Pfam" id="PF00586"/>
    </source>
</evidence>
<keyword evidence="7 15" id="KW-0436">Ligase</keyword>
<dbReference type="GO" id="GO:0046084">
    <property type="term" value="P:adenine biosynthetic process"/>
    <property type="evidence" value="ECO:0007669"/>
    <property type="project" value="TreeGrafter"/>
</dbReference>
<gene>
    <name evidence="15 18" type="primary">purM</name>
    <name evidence="18" type="ORF">EPICR_70021</name>
</gene>
<keyword evidence="6 15" id="KW-0963">Cytoplasm</keyword>
<dbReference type="EC" id="6.3.3.1" evidence="4 15"/>
<dbReference type="GO" id="GO:0005524">
    <property type="term" value="F:ATP binding"/>
    <property type="evidence" value="ECO:0007669"/>
    <property type="project" value="UniProtKB-KW"/>
</dbReference>
<dbReference type="InterPro" id="IPR036676">
    <property type="entry name" value="PurM-like_C_sf"/>
</dbReference>
<evidence type="ECO:0000256" key="15">
    <source>
        <dbReference type="HAMAP-Rule" id="MF_00741"/>
    </source>
</evidence>
<evidence type="ECO:0000256" key="3">
    <source>
        <dbReference type="ARBA" id="ARBA00010280"/>
    </source>
</evidence>
<feature type="domain" description="PurM-like N-terminal" evidence="16">
    <location>
        <begin position="58"/>
        <end position="163"/>
    </location>
</feature>
<evidence type="ECO:0000259" key="17">
    <source>
        <dbReference type="Pfam" id="PF02769"/>
    </source>
</evidence>
<dbReference type="GO" id="GO:0004637">
    <property type="term" value="F:phosphoribosylamine-glycine ligase activity"/>
    <property type="evidence" value="ECO:0007669"/>
    <property type="project" value="TreeGrafter"/>
</dbReference>
<dbReference type="AlphaFoldDB" id="A0A484HLS4"/>
<dbReference type="GO" id="GO:0006189">
    <property type="term" value="P:'de novo' IMP biosynthetic process"/>
    <property type="evidence" value="ECO:0007669"/>
    <property type="project" value="UniProtKB-UniRule"/>
</dbReference>
<evidence type="ECO:0000256" key="6">
    <source>
        <dbReference type="ARBA" id="ARBA00022490"/>
    </source>
</evidence>
<dbReference type="CDD" id="cd02196">
    <property type="entry name" value="PurM"/>
    <property type="match status" value="1"/>
</dbReference>
<protein>
    <recommendedName>
        <fullName evidence="5 15">Phosphoribosylformylglycinamidine cyclo-ligase</fullName>
        <ecNumber evidence="4 15">6.3.3.1</ecNumber>
    </recommendedName>
    <alternativeName>
        <fullName evidence="12 15">AIR synthase</fullName>
    </alternativeName>
    <alternativeName>
        <fullName evidence="13 15">AIRS</fullName>
    </alternativeName>
    <alternativeName>
        <fullName evidence="11 15">Phosphoribosyl-aminoimidazole synthetase</fullName>
    </alternativeName>
</protein>
<comment type="catalytic activity">
    <reaction evidence="14 15">
        <text>2-formamido-N(1)-(5-O-phospho-beta-D-ribosyl)acetamidine + ATP = 5-amino-1-(5-phospho-beta-D-ribosyl)imidazole + ADP + phosphate + H(+)</text>
        <dbReference type="Rhea" id="RHEA:23032"/>
        <dbReference type="ChEBI" id="CHEBI:15378"/>
        <dbReference type="ChEBI" id="CHEBI:30616"/>
        <dbReference type="ChEBI" id="CHEBI:43474"/>
        <dbReference type="ChEBI" id="CHEBI:137981"/>
        <dbReference type="ChEBI" id="CHEBI:147287"/>
        <dbReference type="ChEBI" id="CHEBI:456216"/>
        <dbReference type="EC" id="6.3.3.1"/>
    </reaction>
</comment>
<dbReference type="EMBL" id="CAACVI010000050">
    <property type="protein sequence ID" value="VEN75180.1"/>
    <property type="molecule type" value="Genomic_DNA"/>
</dbReference>
<evidence type="ECO:0000256" key="11">
    <source>
        <dbReference type="ARBA" id="ARBA00031908"/>
    </source>
</evidence>
<dbReference type="SUPFAM" id="SSF55326">
    <property type="entry name" value="PurM N-terminal domain-like"/>
    <property type="match status" value="1"/>
</dbReference>
<proteinExistence type="inferred from homology"/>